<evidence type="ECO:0000313" key="2">
    <source>
        <dbReference type="EMBL" id="KAJ4159563.1"/>
    </source>
</evidence>
<dbReference type="RefSeq" id="XP_056057562.1">
    <property type="nucleotide sequence ID" value="XM_056198660.1"/>
</dbReference>
<dbReference type="AlphaFoldDB" id="A0A9W8QM57"/>
<dbReference type="Pfam" id="PF00067">
    <property type="entry name" value="p450"/>
    <property type="match status" value="1"/>
</dbReference>
<evidence type="ECO:0008006" key="4">
    <source>
        <dbReference type="Google" id="ProtNLM"/>
    </source>
</evidence>
<feature type="transmembrane region" description="Helical" evidence="1">
    <location>
        <begin position="20"/>
        <end position="36"/>
    </location>
</feature>
<dbReference type="GO" id="GO:0020037">
    <property type="term" value="F:heme binding"/>
    <property type="evidence" value="ECO:0007669"/>
    <property type="project" value="InterPro"/>
</dbReference>
<protein>
    <recommendedName>
        <fullName evidence="4">Cytochrome P450</fullName>
    </recommendedName>
</protein>
<comment type="caution">
    <text evidence="2">The sequence shown here is derived from an EMBL/GenBank/DDBJ whole genome shotgun (WGS) entry which is preliminary data.</text>
</comment>
<dbReference type="GO" id="GO:0004497">
    <property type="term" value="F:monooxygenase activity"/>
    <property type="evidence" value="ECO:0007669"/>
    <property type="project" value="InterPro"/>
</dbReference>
<proteinExistence type="predicted"/>
<evidence type="ECO:0000313" key="3">
    <source>
        <dbReference type="Proteomes" id="UP001144673"/>
    </source>
</evidence>
<sequence>MDSISMDITPMLARMPSNSVLAVATALLLVIISMLTNKKTRKPFTDTEGRKAKMLKKNTRFLRFSHGPQVSLAGRDVAGDDPFLVWNGPHQELVITQPEHLKEFCRKDAKDHTKPSNMNLGDGFGQLLGGAVGVQAGKKWTTMRAHFDPEFSRNASMSMVPLYNCEAIQWLADLAKPSSSSVSSTPPVAGGFVRNIAEACRLLPFRLIGLVTYGETFDHEVRLKLQATHGAVPFFADNSSSTRNWWT</sequence>
<dbReference type="EMBL" id="JAJHUN010000005">
    <property type="protein sequence ID" value="KAJ4159563.1"/>
    <property type="molecule type" value="Genomic_DNA"/>
</dbReference>
<dbReference type="Gene3D" id="1.10.630.10">
    <property type="entry name" value="Cytochrome P450"/>
    <property type="match status" value="1"/>
</dbReference>
<name>A0A9W8QM57_AKAMU</name>
<dbReference type="Proteomes" id="UP001144673">
    <property type="component" value="Unassembled WGS sequence"/>
</dbReference>
<accession>A0A9W8QM57</accession>
<organism evidence="2 3">
    <name type="scientific">Akanthomyces muscarius</name>
    <name type="common">Entomopathogenic fungus</name>
    <name type="synonym">Lecanicillium muscarium</name>
    <dbReference type="NCBI Taxonomy" id="2231603"/>
    <lineage>
        <taxon>Eukaryota</taxon>
        <taxon>Fungi</taxon>
        <taxon>Dikarya</taxon>
        <taxon>Ascomycota</taxon>
        <taxon>Pezizomycotina</taxon>
        <taxon>Sordariomycetes</taxon>
        <taxon>Hypocreomycetidae</taxon>
        <taxon>Hypocreales</taxon>
        <taxon>Cordycipitaceae</taxon>
        <taxon>Akanthomyces</taxon>
    </lineage>
</organism>
<dbReference type="GO" id="GO:0016705">
    <property type="term" value="F:oxidoreductase activity, acting on paired donors, with incorporation or reduction of molecular oxygen"/>
    <property type="evidence" value="ECO:0007669"/>
    <property type="project" value="InterPro"/>
</dbReference>
<dbReference type="InterPro" id="IPR001128">
    <property type="entry name" value="Cyt_P450"/>
</dbReference>
<dbReference type="GO" id="GO:0005506">
    <property type="term" value="F:iron ion binding"/>
    <property type="evidence" value="ECO:0007669"/>
    <property type="project" value="InterPro"/>
</dbReference>
<keyword evidence="3" id="KW-1185">Reference proteome</keyword>
<reference evidence="2" key="1">
    <citation type="journal article" date="2023" name="Access Microbiol">
        <title>De-novo genome assembly for Akanthomyces muscarius, a biocontrol agent of insect agricultural pests.</title>
        <authorList>
            <person name="Erdos Z."/>
            <person name="Studholme D.J."/>
            <person name="Raymond B."/>
            <person name="Sharma M."/>
        </authorList>
    </citation>
    <scope>NUCLEOTIDE SEQUENCE</scope>
    <source>
        <strain evidence="2">Ve6</strain>
    </source>
</reference>
<keyword evidence="1" id="KW-0472">Membrane</keyword>
<dbReference type="KEGG" id="amus:LMH87_008461"/>
<keyword evidence="1" id="KW-0812">Transmembrane</keyword>
<keyword evidence="1" id="KW-1133">Transmembrane helix</keyword>
<gene>
    <name evidence="2" type="ORF">LMH87_008461</name>
</gene>
<dbReference type="InterPro" id="IPR036396">
    <property type="entry name" value="Cyt_P450_sf"/>
</dbReference>
<dbReference type="GeneID" id="80895620"/>
<dbReference type="SUPFAM" id="SSF48264">
    <property type="entry name" value="Cytochrome P450"/>
    <property type="match status" value="1"/>
</dbReference>
<evidence type="ECO:0000256" key="1">
    <source>
        <dbReference type="SAM" id="Phobius"/>
    </source>
</evidence>